<protein>
    <submittedName>
        <fullName evidence="2">Uncharacterized protein</fullName>
    </submittedName>
</protein>
<reference evidence="2" key="2">
    <citation type="journal article" date="2015" name="Data Brief">
        <title>Shoot transcriptome of the giant reed, Arundo donax.</title>
        <authorList>
            <person name="Barrero R.A."/>
            <person name="Guerrero F.D."/>
            <person name="Moolhuijzen P."/>
            <person name="Goolsby J.A."/>
            <person name="Tidwell J."/>
            <person name="Bellgard S.E."/>
            <person name="Bellgard M.I."/>
        </authorList>
    </citation>
    <scope>NUCLEOTIDE SEQUENCE</scope>
    <source>
        <tissue evidence="2">Shoot tissue taken approximately 20 cm above the soil surface</tissue>
    </source>
</reference>
<sequence>MQKEHDRSVKVADMNHDEGTSVAEKKSCTKSLNVHIEYHL</sequence>
<dbReference type="EMBL" id="GBRH01172630">
    <property type="protein sequence ID" value="JAE25266.1"/>
    <property type="molecule type" value="Transcribed_RNA"/>
</dbReference>
<dbReference type="AlphaFoldDB" id="A0A0A9GRU2"/>
<name>A0A0A9GRU2_ARUDO</name>
<proteinExistence type="predicted"/>
<accession>A0A0A9GRU2</accession>
<reference evidence="2" key="1">
    <citation type="submission" date="2014-09" db="EMBL/GenBank/DDBJ databases">
        <authorList>
            <person name="Magalhaes I.L.F."/>
            <person name="Oliveira U."/>
            <person name="Santos F.R."/>
            <person name="Vidigal T.H.D.A."/>
            <person name="Brescovit A.D."/>
            <person name="Santos A.J."/>
        </authorList>
    </citation>
    <scope>NUCLEOTIDE SEQUENCE</scope>
    <source>
        <tissue evidence="2">Shoot tissue taken approximately 20 cm above the soil surface</tissue>
    </source>
</reference>
<evidence type="ECO:0000256" key="1">
    <source>
        <dbReference type="SAM" id="MobiDB-lite"/>
    </source>
</evidence>
<organism evidence="2">
    <name type="scientific">Arundo donax</name>
    <name type="common">Giant reed</name>
    <name type="synonym">Donax arundinaceus</name>
    <dbReference type="NCBI Taxonomy" id="35708"/>
    <lineage>
        <taxon>Eukaryota</taxon>
        <taxon>Viridiplantae</taxon>
        <taxon>Streptophyta</taxon>
        <taxon>Embryophyta</taxon>
        <taxon>Tracheophyta</taxon>
        <taxon>Spermatophyta</taxon>
        <taxon>Magnoliopsida</taxon>
        <taxon>Liliopsida</taxon>
        <taxon>Poales</taxon>
        <taxon>Poaceae</taxon>
        <taxon>PACMAD clade</taxon>
        <taxon>Arundinoideae</taxon>
        <taxon>Arundineae</taxon>
        <taxon>Arundo</taxon>
    </lineage>
</organism>
<evidence type="ECO:0000313" key="2">
    <source>
        <dbReference type="EMBL" id="JAE25266.1"/>
    </source>
</evidence>
<feature type="region of interest" description="Disordered" evidence="1">
    <location>
        <begin position="1"/>
        <end position="27"/>
    </location>
</feature>